<proteinExistence type="predicted"/>
<name>A0A0S8GFU6_UNCW3</name>
<evidence type="ECO:0000313" key="1">
    <source>
        <dbReference type="EMBL" id="KPK71919.1"/>
    </source>
</evidence>
<gene>
    <name evidence="1" type="ORF">AMJ87_06225</name>
</gene>
<dbReference type="AlphaFoldDB" id="A0A0S8GFU6"/>
<comment type="caution">
    <text evidence="1">The sequence shown here is derived from an EMBL/GenBank/DDBJ whole genome shotgun (WGS) entry which is preliminary data.</text>
</comment>
<evidence type="ECO:0000313" key="2">
    <source>
        <dbReference type="Proteomes" id="UP000051096"/>
    </source>
</evidence>
<dbReference type="EMBL" id="LJUO01000048">
    <property type="protein sequence ID" value="KPK71919.1"/>
    <property type="molecule type" value="Genomic_DNA"/>
</dbReference>
<accession>A0A0S8GFU6</accession>
<sequence length="270" mass="31708">MRNLAKTSNRLQKLIKDYAKLQEKAAENAYLLEKRIAEIKRATHNLPESELKQNIHSWIKQAESDVTKAKEDFKFQFAEQLQILLKQDGRTMRGHFPLLRIGLYTLRLNFDLGEATLFFGPEVERIGLKIAFTPQKIYEALKRFDDSLQTIKESPHDLYEKLHAAYERRLALSGKQYGEKVLVTDVLHEFVMLQQSKKFLIDPQKSHFRDYSRVKLSYMLYYLKKEKALHDMHLHVATFDATTNKQHSVWVPDNEEGEGTHYTYISFENA</sequence>
<reference evidence="1 2" key="1">
    <citation type="journal article" date="2015" name="Microbiome">
        <title>Genomic resolution of linkages in carbon, nitrogen, and sulfur cycling among widespread estuary sediment bacteria.</title>
        <authorList>
            <person name="Baker B.J."/>
            <person name="Lazar C.S."/>
            <person name="Teske A.P."/>
            <person name="Dick G.J."/>
        </authorList>
    </citation>
    <scope>NUCLEOTIDE SEQUENCE [LARGE SCALE GENOMIC DNA]</scope>
    <source>
        <strain evidence="1">SM23_60</strain>
    </source>
</reference>
<organism evidence="1 2">
    <name type="scientific">candidate division WOR_3 bacterium SM23_60</name>
    <dbReference type="NCBI Taxonomy" id="1703780"/>
    <lineage>
        <taxon>Bacteria</taxon>
        <taxon>Bacteria division WOR-3</taxon>
    </lineage>
</organism>
<dbReference type="Proteomes" id="UP000051096">
    <property type="component" value="Unassembled WGS sequence"/>
</dbReference>
<protein>
    <submittedName>
        <fullName evidence="1">Uncharacterized protein</fullName>
    </submittedName>
</protein>